<comment type="similarity">
    <text evidence="3">Belongs to the DNA repair enzymes AP/ExoA family.</text>
</comment>
<keyword evidence="4" id="KW-0479">Metal-binding</keyword>
<feature type="domain" description="Endonuclease/exonuclease/phosphatase" evidence="7">
    <location>
        <begin position="4"/>
        <end position="225"/>
    </location>
</feature>
<dbReference type="PROSITE" id="PS51435">
    <property type="entry name" value="AP_NUCLEASE_F1_4"/>
    <property type="match status" value="1"/>
</dbReference>
<evidence type="ECO:0000256" key="4">
    <source>
        <dbReference type="ARBA" id="ARBA00022723"/>
    </source>
</evidence>
<dbReference type="CDD" id="cd09086">
    <property type="entry name" value="ExoIII-like_AP-endo"/>
    <property type="match status" value="1"/>
</dbReference>
<dbReference type="GO" id="GO:0008311">
    <property type="term" value="F:double-stranded DNA 3'-5' DNA exonuclease activity"/>
    <property type="evidence" value="ECO:0007669"/>
    <property type="project" value="UniProtKB-EC"/>
</dbReference>
<dbReference type="InterPro" id="IPR004808">
    <property type="entry name" value="AP_endonuc_1"/>
</dbReference>
<proteinExistence type="inferred from homology"/>
<dbReference type="SUPFAM" id="SSF56219">
    <property type="entry name" value="DNase I-like"/>
    <property type="match status" value="1"/>
</dbReference>
<dbReference type="PROSITE" id="PS00726">
    <property type="entry name" value="AP_NUCLEASE_F1_1"/>
    <property type="match status" value="1"/>
</dbReference>
<dbReference type="NCBIfam" id="TIGR00195">
    <property type="entry name" value="exoDNase_III"/>
    <property type="match status" value="1"/>
</dbReference>
<comment type="cofactor">
    <cofactor evidence="1">
        <name>Mn(2+)</name>
        <dbReference type="ChEBI" id="CHEBI:29035"/>
    </cofactor>
</comment>
<evidence type="ECO:0000256" key="3">
    <source>
        <dbReference type="ARBA" id="ARBA00007092"/>
    </source>
</evidence>
<dbReference type="Pfam" id="PF03372">
    <property type="entry name" value="Exo_endo_phos"/>
    <property type="match status" value="1"/>
</dbReference>
<dbReference type="EC" id="3.1.11.2" evidence="8"/>
<evidence type="ECO:0000259" key="7">
    <source>
        <dbReference type="Pfam" id="PF03372"/>
    </source>
</evidence>
<dbReference type="AlphaFoldDB" id="A0A1J5PE84"/>
<evidence type="ECO:0000256" key="1">
    <source>
        <dbReference type="ARBA" id="ARBA00001936"/>
    </source>
</evidence>
<comment type="cofactor">
    <cofactor evidence="2">
        <name>Mg(2+)</name>
        <dbReference type="ChEBI" id="CHEBI:18420"/>
    </cofactor>
</comment>
<evidence type="ECO:0000256" key="6">
    <source>
        <dbReference type="ARBA" id="ARBA00022842"/>
    </source>
</evidence>
<dbReference type="PROSITE" id="PS00728">
    <property type="entry name" value="AP_NUCLEASE_F1_3"/>
    <property type="match status" value="1"/>
</dbReference>
<dbReference type="GO" id="GO:0006281">
    <property type="term" value="P:DNA repair"/>
    <property type="evidence" value="ECO:0007669"/>
    <property type="project" value="InterPro"/>
</dbReference>
<organism evidence="8">
    <name type="scientific">mine drainage metagenome</name>
    <dbReference type="NCBI Taxonomy" id="410659"/>
    <lineage>
        <taxon>unclassified sequences</taxon>
        <taxon>metagenomes</taxon>
        <taxon>ecological metagenomes</taxon>
    </lineage>
</organism>
<keyword evidence="5 8" id="KW-0378">Hydrolase</keyword>
<dbReference type="InterPro" id="IPR036691">
    <property type="entry name" value="Endo/exonu/phosph_ase_sf"/>
</dbReference>
<dbReference type="InterPro" id="IPR020848">
    <property type="entry name" value="AP_endonuclease_F1_CS"/>
</dbReference>
<dbReference type="InterPro" id="IPR020847">
    <property type="entry name" value="AP_endonuclease_F1_BS"/>
</dbReference>
<dbReference type="GO" id="GO:0046872">
    <property type="term" value="F:metal ion binding"/>
    <property type="evidence" value="ECO:0007669"/>
    <property type="project" value="UniProtKB-KW"/>
</dbReference>
<keyword evidence="6" id="KW-0460">Magnesium</keyword>
<comment type="caution">
    <text evidence="8">The sequence shown here is derived from an EMBL/GenBank/DDBJ whole genome shotgun (WGS) entry which is preliminary data.</text>
</comment>
<dbReference type="PANTHER" id="PTHR43250">
    <property type="entry name" value="EXODEOXYRIBONUCLEASE III"/>
    <property type="match status" value="1"/>
</dbReference>
<dbReference type="InterPro" id="IPR005135">
    <property type="entry name" value="Endo/exonuclease/phosphatase"/>
</dbReference>
<sequence>MVTEQPDVVCLQETKLEDSNFPLDAITSAGYQVAYCGQKAYNGVAILSRAGLDDVVMGIPGWEDPQQRVIAATIAGVRVVCVYVPNGQSLDSEKYIYKLAWLRALTAYLADELVRYQHLAVLGDYNIAPADADVYDAVAWGDGILVSAAEREAFQRLLATGFIDSFRLFEQAEAEFTWWDYRMAAFRRNMGARIDHVLLSEMLAAQCRSCVVDKAPRRLERPSDHAPVVITLDL</sequence>
<dbReference type="GO" id="GO:0004519">
    <property type="term" value="F:endonuclease activity"/>
    <property type="evidence" value="ECO:0007669"/>
    <property type="project" value="InterPro"/>
</dbReference>
<dbReference type="InterPro" id="IPR037493">
    <property type="entry name" value="ExoIII-like"/>
</dbReference>
<name>A0A1J5PE84_9ZZZZ</name>
<evidence type="ECO:0000256" key="5">
    <source>
        <dbReference type="ARBA" id="ARBA00022801"/>
    </source>
</evidence>
<dbReference type="PANTHER" id="PTHR43250:SF2">
    <property type="entry name" value="EXODEOXYRIBONUCLEASE III"/>
    <property type="match status" value="1"/>
</dbReference>
<dbReference type="GO" id="GO:0003677">
    <property type="term" value="F:DNA binding"/>
    <property type="evidence" value="ECO:0007669"/>
    <property type="project" value="InterPro"/>
</dbReference>
<protein>
    <submittedName>
        <fullName evidence="8">Exodeoxyribonuclease III</fullName>
        <ecNumber evidence="8">3.1.11.2</ecNumber>
    </submittedName>
</protein>
<evidence type="ECO:0000256" key="2">
    <source>
        <dbReference type="ARBA" id="ARBA00001946"/>
    </source>
</evidence>
<dbReference type="Gene3D" id="3.60.10.10">
    <property type="entry name" value="Endonuclease/exonuclease/phosphatase"/>
    <property type="match status" value="1"/>
</dbReference>
<accession>A0A1J5PE84</accession>
<reference evidence="8" key="1">
    <citation type="submission" date="2016-10" db="EMBL/GenBank/DDBJ databases">
        <title>Sequence of Gallionella enrichment culture.</title>
        <authorList>
            <person name="Poehlein A."/>
            <person name="Muehling M."/>
            <person name="Daniel R."/>
        </authorList>
    </citation>
    <scope>NUCLEOTIDE SEQUENCE</scope>
</reference>
<dbReference type="NCBIfam" id="TIGR00633">
    <property type="entry name" value="xth"/>
    <property type="match status" value="1"/>
</dbReference>
<gene>
    <name evidence="8" type="primary">xthA_12</name>
    <name evidence="8" type="ORF">GALL_493230</name>
</gene>
<evidence type="ECO:0000313" key="8">
    <source>
        <dbReference type="EMBL" id="OIQ69080.1"/>
    </source>
</evidence>
<dbReference type="EMBL" id="MLJW01004929">
    <property type="protein sequence ID" value="OIQ69080.1"/>
    <property type="molecule type" value="Genomic_DNA"/>
</dbReference>